<evidence type="ECO:0000313" key="1">
    <source>
        <dbReference type="EMBL" id="MBI1626482.1"/>
    </source>
</evidence>
<dbReference type="Proteomes" id="UP000530032">
    <property type="component" value="Unassembled WGS sequence"/>
</dbReference>
<dbReference type="RefSeq" id="WP_099736744.1">
    <property type="nucleotide sequence ID" value="NZ_JABBCQ020000019.1"/>
</dbReference>
<gene>
    <name evidence="1" type="ORF">HF327_018535</name>
</gene>
<protein>
    <submittedName>
        <fullName evidence="1">Uncharacterized protein</fullName>
    </submittedName>
</protein>
<proteinExistence type="predicted"/>
<comment type="caution">
    <text evidence="1">The sequence shown here is derived from an EMBL/GenBank/DDBJ whole genome shotgun (WGS) entry which is preliminary data.</text>
</comment>
<accession>A0A843BBA0</accession>
<dbReference type="EMBL" id="JABBCQ020000019">
    <property type="protein sequence ID" value="MBI1626482.1"/>
    <property type="molecule type" value="Genomic_DNA"/>
</dbReference>
<keyword evidence="2" id="KW-1185">Reference proteome</keyword>
<name>A0A843BBA0_9BURK</name>
<reference evidence="1" key="1">
    <citation type="submission" date="2020-12" db="EMBL/GenBank/DDBJ databases">
        <title>Comamonas sp. nov., isolated from stream water.</title>
        <authorList>
            <person name="Park K.-H."/>
        </authorList>
    </citation>
    <scope>NUCLEOTIDE SEQUENCE</scope>
    <source>
        <strain evidence="1">EJ-4</strain>
    </source>
</reference>
<organism evidence="1 2">
    <name type="scientific">Comamonas suwonensis</name>
    <dbReference type="NCBI Taxonomy" id="2606214"/>
    <lineage>
        <taxon>Bacteria</taxon>
        <taxon>Pseudomonadati</taxon>
        <taxon>Pseudomonadota</taxon>
        <taxon>Betaproteobacteria</taxon>
        <taxon>Burkholderiales</taxon>
        <taxon>Comamonadaceae</taxon>
        <taxon>Comamonas</taxon>
    </lineage>
</organism>
<dbReference type="AlphaFoldDB" id="A0A843BBA0"/>
<sequence>MKKPSIKSTNRAYVRLHTYVTKRQDWEEFVKTYRVVLDSNGSEELSNCFVKVYTKMGELAALGPNIPNQITFSLRKEPPMSIWTEFFNDGKFNWRNVSCR</sequence>
<evidence type="ECO:0000313" key="2">
    <source>
        <dbReference type="Proteomes" id="UP000530032"/>
    </source>
</evidence>